<accession>A0A3P3VQ87</accession>
<gene>
    <name evidence="2" type="ORF">D0544_07355</name>
</gene>
<protein>
    <submittedName>
        <fullName evidence="2">HDOD domain-containing protein</fullName>
    </submittedName>
</protein>
<reference evidence="2 3" key="1">
    <citation type="submission" date="2018-08" db="EMBL/GenBank/DDBJ databases">
        <authorList>
            <person name="Khan S.A."/>
        </authorList>
    </citation>
    <scope>NUCLEOTIDE SEQUENCE [LARGE SCALE GENOMIC DNA]</scope>
    <source>
        <strain evidence="2 3">GTF-13</strain>
    </source>
</reference>
<dbReference type="AlphaFoldDB" id="A0A3P3VQ87"/>
<dbReference type="PANTHER" id="PTHR33525:SF3">
    <property type="entry name" value="RIBONUCLEASE Y"/>
    <property type="match status" value="1"/>
</dbReference>
<dbReference type="Gene3D" id="3.30.450.40">
    <property type="match status" value="1"/>
</dbReference>
<evidence type="ECO:0000259" key="1">
    <source>
        <dbReference type="PROSITE" id="PS51833"/>
    </source>
</evidence>
<dbReference type="SUPFAM" id="SSF55781">
    <property type="entry name" value="GAF domain-like"/>
    <property type="match status" value="1"/>
</dbReference>
<dbReference type="InterPro" id="IPR029016">
    <property type="entry name" value="GAF-like_dom_sf"/>
</dbReference>
<proteinExistence type="predicted"/>
<comment type="caution">
    <text evidence="2">The sequence shown here is derived from an EMBL/GenBank/DDBJ whole genome shotgun (WGS) entry which is preliminary data.</text>
</comment>
<dbReference type="SUPFAM" id="SSF109604">
    <property type="entry name" value="HD-domain/PDEase-like"/>
    <property type="match status" value="1"/>
</dbReference>
<evidence type="ECO:0000313" key="3">
    <source>
        <dbReference type="Proteomes" id="UP000280792"/>
    </source>
</evidence>
<evidence type="ECO:0000313" key="2">
    <source>
        <dbReference type="EMBL" id="RRJ84895.1"/>
    </source>
</evidence>
<reference evidence="2 3" key="2">
    <citation type="submission" date="2018-12" db="EMBL/GenBank/DDBJ databases">
        <title>Simiduia agarivorans gen. nov., sp. nov., a marine, agarolytic bacterium isolated from shallow coastal water from Keelung, Taiwan.</title>
        <authorList>
            <person name="Shieh W.Y."/>
        </authorList>
    </citation>
    <scope>NUCLEOTIDE SEQUENCE [LARGE SCALE GENOMIC DNA]</scope>
    <source>
        <strain evidence="2 3">GTF-13</strain>
    </source>
</reference>
<dbReference type="PANTHER" id="PTHR33525">
    <property type="match status" value="1"/>
</dbReference>
<keyword evidence="3" id="KW-1185">Reference proteome</keyword>
<organism evidence="2 3">
    <name type="scientific">Aestuariirhabdus litorea</name>
    <dbReference type="NCBI Taxonomy" id="2528527"/>
    <lineage>
        <taxon>Bacteria</taxon>
        <taxon>Pseudomonadati</taxon>
        <taxon>Pseudomonadota</taxon>
        <taxon>Gammaproteobacteria</taxon>
        <taxon>Oceanospirillales</taxon>
        <taxon>Aestuariirhabdaceae</taxon>
        <taxon>Aestuariirhabdus</taxon>
    </lineage>
</organism>
<dbReference type="EMBL" id="QWEZ01000001">
    <property type="protein sequence ID" value="RRJ84895.1"/>
    <property type="molecule type" value="Genomic_DNA"/>
</dbReference>
<sequence>MEKGKGRSYWLQRFEELKMPAISSVLHEFEALTDHQDMATIQQMADVIMKDASLTASLLKAANTVYYNPSKTPINTVSRAIVLLGLKAVKMLCVSVMVIEQLMGEDPPDRLYYCLALSFHAAVQAKNISGYVDRRKQEEVFIAALLYNLGELCFWALKDRVSLQLYSQLIHQPEGADEVVAEELGVSFRELTEGLAKNWGLSELLNQSFAPAARLGGLGRCVVLGNEVSRAAMEGWDNPKIPKLFEEIARLTKAEPEEVEALVLKNAEESMQVVGSFGVDKLVELIPAPDTQTIREKLQDRCTPLLKADRETLKEQLDLITAMQEESVDLNRLAAAVLTALHEGAGVERVGIFLQPREQQPLMLHYSRVADRAEDLPKSLKRTDDLFGYVMRYRETLWLGIPGSVGLRDLYDSAQAKAVTGGQQCFCGALFTSRRVIGVVYADNRVSGVGLEPVQFQSLQEVLRRANRALAI</sequence>
<dbReference type="InterPro" id="IPR013976">
    <property type="entry name" value="HDOD"/>
</dbReference>
<dbReference type="Gene3D" id="1.10.3210.10">
    <property type="entry name" value="Hypothetical protein af1432"/>
    <property type="match status" value="1"/>
</dbReference>
<dbReference type="Pfam" id="PF08668">
    <property type="entry name" value="HDOD"/>
    <property type="match status" value="1"/>
</dbReference>
<dbReference type="InterPro" id="IPR052340">
    <property type="entry name" value="RNase_Y/CdgJ"/>
</dbReference>
<dbReference type="RefSeq" id="WP_125015326.1">
    <property type="nucleotide sequence ID" value="NZ_QWEZ01000001.1"/>
</dbReference>
<feature type="domain" description="HDOD" evidence="1">
    <location>
        <begin position="19"/>
        <end position="215"/>
    </location>
</feature>
<dbReference type="PROSITE" id="PS51833">
    <property type="entry name" value="HDOD"/>
    <property type="match status" value="1"/>
</dbReference>
<dbReference type="Proteomes" id="UP000280792">
    <property type="component" value="Unassembled WGS sequence"/>
</dbReference>
<name>A0A3P3VQ87_9GAMM</name>